<dbReference type="STRING" id="428126.CLOSPI_00719"/>
<keyword evidence="3 6" id="KW-0815">Transposition</keyword>
<evidence type="ECO:0000256" key="5">
    <source>
        <dbReference type="ARBA" id="ARBA00023172"/>
    </source>
</evidence>
<evidence type="ECO:0000313" key="8">
    <source>
        <dbReference type="EMBL" id="EDS75325.1"/>
    </source>
</evidence>
<dbReference type="HOGENOM" id="CLU_036805_2_0_9"/>
<dbReference type="GO" id="GO:0006313">
    <property type="term" value="P:DNA transposition"/>
    <property type="evidence" value="ECO:0007669"/>
    <property type="project" value="UniProtKB-UniRule"/>
</dbReference>
<organism evidence="8 9">
    <name type="scientific">Thomasclavelia spiroformis DSM 1552</name>
    <dbReference type="NCBI Taxonomy" id="428126"/>
    <lineage>
        <taxon>Bacteria</taxon>
        <taxon>Bacillati</taxon>
        <taxon>Bacillota</taxon>
        <taxon>Erysipelotrichia</taxon>
        <taxon>Erysipelotrichales</taxon>
        <taxon>Coprobacillaceae</taxon>
        <taxon>Thomasclavelia</taxon>
    </lineage>
</organism>
<comment type="function">
    <text evidence="1 6">Required for the transposition of the insertion element.</text>
</comment>
<dbReference type="PROSITE" id="PS01007">
    <property type="entry name" value="TRANSPOSASE_MUTATOR"/>
    <property type="match status" value="1"/>
</dbReference>
<dbReference type="Pfam" id="PF00872">
    <property type="entry name" value="Transposase_mut"/>
    <property type="match status" value="1"/>
</dbReference>
<dbReference type="PANTHER" id="PTHR33217">
    <property type="entry name" value="TRANSPOSASE FOR INSERTION SEQUENCE ELEMENT IS1081"/>
    <property type="match status" value="1"/>
</dbReference>
<dbReference type="EMBL" id="ABIK02000006">
    <property type="protein sequence ID" value="EDS75325.1"/>
    <property type="molecule type" value="Genomic_DNA"/>
</dbReference>
<evidence type="ECO:0000256" key="3">
    <source>
        <dbReference type="ARBA" id="ARBA00022578"/>
    </source>
</evidence>
<gene>
    <name evidence="8" type="ORF">CLOSPI_00719</name>
    <name evidence="7" type="ORF">CLOSPI_01427</name>
</gene>
<keyword evidence="6" id="KW-0814">Transposable element</keyword>
<keyword evidence="4 6" id="KW-0238">DNA-binding</keyword>
<dbReference type="eggNOG" id="COG3328">
    <property type="taxonomic scope" value="Bacteria"/>
</dbReference>
<comment type="caution">
    <text evidence="8">The sequence shown here is derived from an EMBL/GenBank/DDBJ whole genome shotgun (WGS) entry which is preliminary data.</text>
</comment>
<dbReference type="PANTHER" id="PTHR33217:SF8">
    <property type="entry name" value="MUTATOR FAMILY TRANSPOSASE"/>
    <property type="match status" value="1"/>
</dbReference>
<evidence type="ECO:0000313" key="7">
    <source>
        <dbReference type="EMBL" id="EDS74650.1"/>
    </source>
</evidence>
<dbReference type="Proteomes" id="UP000004910">
    <property type="component" value="Unassembled WGS sequence"/>
</dbReference>
<protein>
    <recommendedName>
        <fullName evidence="6">Mutator family transposase</fullName>
    </recommendedName>
</protein>
<keyword evidence="5 6" id="KW-0233">DNA recombination</keyword>
<dbReference type="AlphaFoldDB" id="B1C0J0"/>
<dbReference type="EMBL" id="ABIK02000010">
    <property type="protein sequence ID" value="EDS74650.1"/>
    <property type="molecule type" value="Genomic_DNA"/>
</dbReference>
<accession>B1C0J0</accession>
<keyword evidence="9" id="KW-1185">Reference proteome</keyword>
<evidence type="ECO:0000256" key="6">
    <source>
        <dbReference type="RuleBase" id="RU365089"/>
    </source>
</evidence>
<dbReference type="OrthoDB" id="9779930at2"/>
<name>B1C0J0_9FIRM</name>
<dbReference type="GO" id="GO:0003677">
    <property type="term" value="F:DNA binding"/>
    <property type="evidence" value="ECO:0007669"/>
    <property type="project" value="UniProtKB-UniRule"/>
</dbReference>
<dbReference type="NCBIfam" id="NF033543">
    <property type="entry name" value="transpos_IS256"/>
    <property type="match status" value="1"/>
</dbReference>
<dbReference type="RefSeq" id="WP_004609201.1">
    <property type="nucleotide sequence ID" value="NZ_DS562846.1"/>
</dbReference>
<evidence type="ECO:0000256" key="2">
    <source>
        <dbReference type="ARBA" id="ARBA00010961"/>
    </source>
</evidence>
<evidence type="ECO:0000256" key="4">
    <source>
        <dbReference type="ARBA" id="ARBA00023125"/>
    </source>
</evidence>
<dbReference type="GO" id="GO:0004803">
    <property type="term" value="F:transposase activity"/>
    <property type="evidence" value="ECO:0007669"/>
    <property type="project" value="UniProtKB-UniRule"/>
</dbReference>
<dbReference type="InterPro" id="IPR001207">
    <property type="entry name" value="Transposase_mutator"/>
</dbReference>
<comment type="similarity">
    <text evidence="2 6">Belongs to the transposase mutator family.</text>
</comment>
<proteinExistence type="inferred from homology"/>
<reference evidence="8 9" key="1">
    <citation type="submission" date="2008-02" db="EMBL/GenBank/DDBJ databases">
        <title>Draft genome sequence of Clostridium spiroforme (DSM 1552).</title>
        <authorList>
            <person name="Sudarsanam P."/>
            <person name="Ley R."/>
            <person name="Guruge J."/>
            <person name="Turnbaugh P.J."/>
            <person name="Mahowald M."/>
            <person name="Liep D."/>
            <person name="Gordon J."/>
        </authorList>
    </citation>
    <scope>NUCLEOTIDE SEQUENCE [LARGE SCALE GENOMIC DNA]</scope>
    <source>
        <strain evidence="8 9">DSM 1552</strain>
    </source>
</reference>
<evidence type="ECO:0000256" key="1">
    <source>
        <dbReference type="ARBA" id="ARBA00002190"/>
    </source>
</evidence>
<reference evidence="8 9" key="2">
    <citation type="submission" date="2008-02" db="EMBL/GenBank/DDBJ databases">
        <authorList>
            <person name="Fulton L."/>
            <person name="Clifton S."/>
            <person name="Fulton B."/>
            <person name="Xu J."/>
            <person name="Minx P."/>
            <person name="Pepin K.H."/>
            <person name="Johnson M."/>
            <person name="Thiruvilangam P."/>
            <person name="Bhonagiri V."/>
            <person name="Nash W.E."/>
            <person name="Mardis E.R."/>
            <person name="Wilson R.K."/>
        </authorList>
    </citation>
    <scope>NUCLEOTIDE SEQUENCE [LARGE SCALE GENOMIC DNA]</scope>
    <source>
        <strain evidence="8 9">DSM 1552</strain>
    </source>
</reference>
<evidence type="ECO:0000313" key="9">
    <source>
        <dbReference type="Proteomes" id="UP000004910"/>
    </source>
</evidence>
<sequence length="398" mass="45853">MSKKDIVKYIIDEYGVTSPTDITNALKDLLGETLQDMLNSEFDEYMGYDKYDQKTDKTNYRNGTYKKTVKTSQGNMDLNIPRDRNSSFDSVIIEKHNRDISDIDNKVINLYARGMSARDISDTIKDIYGVEVSAAMISKITDKIIPKALEWQNRPLDTVYPIVFIDCVHFNVKADNMVTKKAAYVVLGVNENGYKEILGIWIGENETAEFWLSVLTDLKNRGVKDILIICSDGLPGIKQAIESAFPNTVQQRCIVHLIRNSCKYLSYKDRKEFCKDLRTVYTASTGDKALEALDKCKDKWGDKYPYAFKPWEDNWNEVCNMFNYVPELRKIMYTTNAIESLNSAFRKFTKIRTVFPTDESLFKSLYLAQDKITSKWNVPYGNWGVIYSSLQIIFEGRL</sequence>